<dbReference type="EMBL" id="CP157948">
    <property type="protein sequence ID" value="XBS89612.1"/>
    <property type="molecule type" value="Genomic_DNA"/>
</dbReference>
<dbReference type="RefSeq" id="WP_350016030.1">
    <property type="nucleotide sequence ID" value="NZ_CP157948.1"/>
</dbReference>
<reference evidence="3" key="1">
    <citation type="submission" date="2024-06" db="EMBL/GenBank/DDBJ databases">
        <authorList>
            <person name="Sun Y."/>
        </authorList>
    </citation>
    <scope>NUCLEOTIDE SEQUENCE</scope>
    <source>
        <strain evidence="3">IGA1.0</strain>
    </source>
</reference>
<evidence type="ECO:0000256" key="1">
    <source>
        <dbReference type="ARBA" id="ARBA00023002"/>
    </source>
</evidence>
<name>A0AAU7QJC1_9GAMM</name>
<accession>A0AAU7QJC1</accession>
<dbReference type="InterPro" id="IPR017224">
    <property type="entry name" value="Opine_Oxase_asu/HCN_bsu"/>
</dbReference>
<dbReference type="PANTHER" id="PTHR42949:SF3">
    <property type="entry name" value="ANAEROBIC GLYCEROL-3-PHOSPHATE DEHYDROGENASE SUBUNIT B"/>
    <property type="match status" value="1"/>
</dbReference>
<evidence type="ECO:0000313" key="3">
    <source>
        <dbReference type="EMBL" id="XBS89612.1"/>
    </source>
</evidence>
<dbReference type="Gene3D" id="3.50.50.60">
    <property type="entry name" value="FAD/NAD(P)-binding domain"/>
    <property type="match status" value="3"/>
</dbReference>
<dbReference type="PANTHER" id="PTHR42949">
    <property type="entry name" value="ANAEROBIC GLYCEROL-3-PHOSPHATE DEHYDROGENASE SUBUNIT B"/>
    <property type="match status" value="1"/>
</dbReference>
<dbReference type="AlphaFoldDB" id="A0AAU7QJC1"/>
<sequence>MTEHYDVLVVGAGPAGLAAAQAAAGHGARVGLLDAQPRQGGQVWRHDALHGAPAAAHRAMTRLAAQPSVSWLAQHQVIGADPHSLLVETPRSAVELSFGSLVVATGARELLLPFPGWTLPGVTGAGGLQALAKQAWPVQGKRVLVAGSGPLLLAAAATLHRHGAQVLGIHEQASATAMCTFAWQLWRWPSRMLQALQLRATLRGIPYHFGSFVSRAHGDGGLSAVDIRTPRGSFRIECDLLAVGHGLVPNVELPGMLGCTLDRHGAHAATRVDDLLRTSVTNVYAAGESCGIGGLAAARIEGLIAGHMAAGADTAAVALLGQRRRARRFADVLARHFSLDPQLHALADAGTIVCRCEDVTLGALEHFVDSRAARLATRCGMGACQGRICGSALAELGRFPRGDGRPPIFPARLATLATSAIPAFLSHDSGDHHA</sequence>
<dbReference type="PRINTS" id="PR00368">
    <property type="entry name" value="FADPNR"/>
</dbReference>
<dbReference type="PRINTS" id="PR00469">
    <property type="entry name" value="PNDRDTASEII"/>
</dbReference>
<organism evidence="3">
    <name type="scientific">Rhodanobacter sp. IGA1.0</name>
    <dbReference type="NCBI Taxonomy" id="3158582"/>
    <lineage>
        <taxon>Bacteria</taxon>
        <taxon>Pseudomonadati</taxon>
        <taxon>Pseudomonadota</taxon>
        <taxon>Gammaproteobacteria</taxon>
        <taxon>Lysobacterales</taxon>
        <taxon>Rhodanobacteraceae</taxon>
        <taxon>Rhodanobacter</taxon>
    </lineage>
</organism>
<dbReference type="GO" id="GO:0016491">
    <property type="term" value="F:oxidoreductase activity"/>
    <property type="evidence" value="ECO:0007669"/>
    <property type="project" value="UniProtKB-KW"/>
</dbReference>
<dbReference type="InterPro" id="IPR051691">
    <property type="entry name" value="Metab_Enz_Cyan_OpOx_G3PDH"/>
</dbReference>
<gene>
    <name evidence="3" type="ORF">ABNK63_14605</name>
</gene>
<feature type="domain" description="FAD/NAD(P)-binding" evidence="2">
    <location>
        <begin position="5"/>
        <end position="290"/>
    </location>
</feature>
<dbReference type="InterPro" id="IPR023753">
    <property type="entry name" value="FAD/NAD-binding_dom"/>
</dbReference>
<dbReference type="InterPro" id="IPR036188">
    <property type="entry name" value="FAD/NAD-bd_sf"/>
</dbReference>
<dbReference type="Gene3D" id="1.10.10.1100">
    <property type="entry name" value="BFD-like [2Fe-2S]-binding domain"/>
    <property type="match status" value="1"/>
</dbReference>
<keyword evidence="1 3" id="KW-0560">Oxidoreductase</keyword>
<dbReference type="Pfam" id="PF07992">
    <property type="entry name" value="Pyr_redox_2"/>
    <property type="match status" value="1"/>
</dbReference>
<evidence type="ECO:0000259" key="2">
    <source>
        <dbReference type="Pfam" id="PF07992"/>
    </source>
</evidence>
<dbReference type="PIRSF" id="PIRSF037495">
    <property type="entry name" value="Opine_OX_OoxA/HcnB"/>
    <property type="match status" value="1"/>
</dbReference>
<dbReference type="InterPro" id="IPR041854">
    <property type="entry name" value="BFD-like_2Fe2S-bd_dom_sf"/>
</dbReference>
<proteinExistence type="predicted"/>
<dbReference type="SUPFAM" id="SSF51905">
    <property type="entry name" value="FAD/NAD(P)-binding domain"/>
    <property type="match status" value="1"/>
</dbReference>
<dbReference type="EC" id="1.-.-.-" evidence="3"/>
<protein>
    <submittedName>
        <fullName evidence="3">FAD/NAD(P)-binding oxidoreductase</fullName>
        <ecNumber evidence="3">1.-.-.-</ecNumber>
    </submittedName>
</protein>